<protein>
    <recommendedName>
        <fullName evidence="4">Collagen-like protein</fullName>
    </recommendedName>
</protein>
<comment type="caution">
    <text evidence="2">The sequence shown here is derived from an EMBL/GenBank/DDBJ whole genome shotgun (WGS) entry which is preliminary data.</text>
</comment>
<dbReference type="EMBL" id="JBHULS010000001">
    <property type="protein sequence ID" value="MFD2550749.1"/>
    <property type="molecule type" value="Genomic_DNA"/>
</dbReference>
<keyword evidence="3" id="KW-1185">Reference proteome</keyword>
<gene>
    <name evidence="2" type="ORF">ACFSQP_02865</name>
</gene>
<organism evidence="2 3">
    <name type="scientific">Bizionia sediminis</name>
    <dbReference type="NCBI Taxonomy" id="1737064"/>
    <lineage>
        <taxon>Bacteria</taxon>
        <taxon>Pseudomonadati</taxon>
        <taxon>Bacteroidota</taxon>
        <taxon>Flavobacteriia</taxon>
        <taxon>Flavobacteriales</taxon>
        <taxon>Flavobacteriaceae</taxon>
        <taxon>Bizionia</taxon>
    </lineage>
</organism>
<accession>A0ABW5KQX6</accession>
<keyword evidence="1" id="KW-0732">Signal</keyword>
<evidence type="ECO:0000313" key="2">
    <source>
        <dbReference type="EMBL" id="MFD2550749.1"/>
    </source>
</evidence>
<dbReference type="Proteomes" id="UP001597472">
    <property type="component" value="Unassembled WGS sequence"/>
</dbReference>
<dbReference type="RefSeq" id="WP_376891619.1">
    <property type="nucleotide sequence ID" value="NZ_JBHULS010000001.1"/>
</dbReference>
<reference evidence="3" key="1">
    <citation type="journal article" date="2019" name="Int. J. Syst. Evol. Microbiol.">
        <title>The Global Catalogue of Microorganisms (GCM) 10K type strain sequencing project: providing services to taxonomists for standard genome sequencing and annotation.</title>
        <authorList>
            <consortium name="The Broad Institute Genomics Platform"/>
            <consortium name="The Broad Institute Genome Sequencing Center for Infectious Disease"/>
            <person name="Wu L."/>
            <person name="Ma J."/>
        </authorList>
    </citation>
    <scope>NUCLEOTIDE SEQUENCE [LARGE SCALE GENOMIC DNA]</scope>
    <source>
        <strain evidence="3">KCTC 42587</strain>
    </source>
</reference>
<feature type="signal peptide" evidence="1">
    <location>
        <begin position="1"/>
        <end position="23"/>
    </location>
</feature>
<dbReference type="PROSITE" id="PS51257">
    <property type="entry name" value="PROKAR_LIPOPROTEIN"/>
    <property type="match status" value="1"/>
</dbReference>
<sequence>MKKTFSILILCLFVMLSCEGPQGPPGVPGPSGGQVVAPAFEIALDFTPENNYEFVGPYGFTIFPSDVTLVYMLWETNNGQEIWRLLPQTVNFTEGTLTYNFDFTRTDVRFFLEGSVNPAILDSSWTRNQVFRVVVVPADNVGKIDYSNFEAVTAAYGITNFNVR</sequence>
<evidence type="ECO:0008006" key="4">
    <source>
        <dbReference type="Google" id="ProtNLM"/>
    </source>
</evidence>
<evidence type="ECO:0000256" key="1">
    <source>
        <dbReference type="SAM" id="SignalP"/>
    </source>
</evidence>
<proteinExistence type="predicted"/>
<evidence type="ECO:0000313" key="3">
    <source>
        <dbReference type="Proteomes" id="UP001597472"/>
    </source>
</evidence>
<name>A0ABW5KQX6_9FLAO</name>
<feature type="chain" id="PRO_5045261870" description="Collagen-like protein" evidence="1">
    <location>
        <begin position="24"/>
        <end position="164"/>
    </location>
</feature>